<evidence type="ECO:0000313" key="2">
    <source>
        <dbReference type="EMBL" id="CAE8619256.1"/>
    </source>
</evidence>
<feature type="compositionally biased region" description="Basic and acidic residues" evidence="1">
    <location>
        <begin position="78"/>
        <end position="93"/>
    </location>
</feature>
<reference evidence="2" key="1">
    <citation type="submission" date="2021-02" db="EMBL/GenBank/DDBJ databases">
        <authorList>
            <person name="Dougan E. K."/>
            <person name="Rhodes N."/>
            <person name="Thang M."/>
            <person name="Chan C."/>
        </authorList>
    </citation>
    <scope>NUCLEOTIDE SEQUENCE</scope>
</reference>
<protein>
    <submittedName>
        <fullName evidence="2">Uncharacterized protein</fullName>
    </submittedName>
</protein>
<dbReference type="AlphaFoldDB" id="A0A813G8R3"/>
<accession>A0A813G8R3</accession>
<keyword evidence="3" id="KW-1185">Reference proteome</keyword>
<dbReference type="EMBL" id="CAJNNV010026916">
    <property type="protein sequence ID" value="CAE8619256.1"/>
    <property type="molecule type" value="Genomic_DNA"/>
</dbReference>
<feature type="compositionally biased region" description="Basic and acidic residues" evidence="1">
    <location>
        <begin position="29"/>
        <end position="44"/>
    </location>
</feature>
<dbReference type="Proteomes" id="UP000654075">
    <property type="component" value="Unassembled WGS sequence"/>
</dbReference>
<evidence type="ECO:0000313" key="3">
    <source>
        <dbReference type="Proteomes" id="UP000654075"/>
    </source>
</evidence>
<name>A0A813G8R3_POLGL</name>
<feature type="region of interest" description="Disordered" evidence="1">
    <location>
        <begin position="1"/>
        <end position="107"/>
    </location>
</feature>
<comment type="caution">
    <text evidence="2">The sequence shown here is derived from an EMBL/GenBank/DDBJ whole genome shotgun (WGS) entry which is preliminary data.</text>
</comment>
<evidence type="ECO:0000256" key="1">
    <source>
        <dbReference type="SAM" id="MobiDB-lite"/>
    </source>
</evidence>
<sequence length="107" mass="12478">MRTRIILKWAGTGEREHHNEAQTQSQDVQNKETIHDNTKRDKTTQKRRIVPAIIAPANFCSVRNQDHERDTTNQPETNQEKRSNKDKTKDDNKKSRHARTVCQGVMT</sequence>
<proteinExistence type="predicted"/>
<organism evidence="2 3">
    <name type="scientific">Polarella glacialis</name>
    <name type="common">Dinoflagellate</name>
    <dbReference type="NCBI Taxonomy" id="89957"/>
    <lineage>
        <taxon>Eukaryota</taxon>
        <taxon>Sar</taxon>
        <taxon>Alveolata</taxon>
        <taxon>Dinophyceae</taxon>
        <taxon>Suessiales</taxon>
        <taxon>Suessiaceae</taxon>
        <taxon>Polarella</taxon>
    </lineage>
</organism>
<gene>
    <name evidence="2" type="ORF">PGLA1383_LOCUS36848</name>
</gene>